<accession>A0A8K0MT53</accession>
<evidence type="ECO:0000313" key="2">
    <source>
        <dbReference type="Proteomes" id="UP000796880"/>
    </source>
</evidence>
<comment type="caution">
    <text evidence="1">The sequence shown here is derived from an EMBL/GenBank/DDBJ whole genome shotgun (WGS) entry which is preliminary data.</text>
</comment>
<dbReference type="EMBL" id="VOIH02000001">
    <property type="protein sequence ID" value="KAF3457069.1"/>
    <property type="molecule type" value="Genomic_DNA"/>
</dbReference>
<dbReference type="Proteomes" id="UP000796880">
    <property type="component" value="Unassembled WGS sequence"/>
</dbReference>
<keyword evidence="2" id="KW-1185">Reference proteome</keyword>
<organism evidence="1 2">
    <name type="scientific">Rhamnella rubrinervis</name>
    <dbReference type="NCBI Taxonomy" id="2594499"/>
    <lineage>
        <taxon>Eukaryota</taxon>
        <taxon>Viridiplantae</taxon>
        <taxon>Streptophyta</taxon>
        <taxon>Embryophyta</taxon>
        <taxon>Tracheophyta</taxon>
        <taxon>Spermatophyta</taxon>
        <taxon>Magnoliopsida</taxon>
        <taxon>eudicotyledons</taxon>
        <taxon>Gunneridae</taxon>
        <taxon>Pentapetalae</taxon>
        <taxon>rosids</taxon>
        <taxon>fabids</taxon>
        <taxon>Rosales</taxon>
        <taxon>Rhamnaceae</taxon>
        <taxon>rhamnoid group</taxon>
        <taxon>Rhamneae</taxon>
        <taxon>Rhamnella</taxon>
    </lineage>
</organism>
<protein>
    <submittedName>
        <fullName evidence="1">Uncharacterized protein</fullName>
    </submittedName>
</protein>
<sequence>MNEELHKEMEELKARQDGMEVSIFEKLQTKMRQHYEEAGWTTSNSLSSFMNDSVYNCGSLRKDHAFVIK</sequence>
<name>A0A8K0MT53_9ROSA</name>
<proteinExistence type="predicted"/>
<reference evidence="1" key="1">
    <citation type="submission" date="2020-03" db="EMBL/GenBank/DDBJ databases">
        <title>A high-quality chromosome-level genome assembly of a woody plant with both climbing and erect habits, Rhamnella rubrinervis.</title>
        <authorList>
            <person name="Lu Z."/>
            <person name="Yang Y."/>
            <person name="Zhu X."/>
            <person name="Sun Y."/>
        </authorList>
    </citation>
    <scope>NUCLEOTIDE SEQUENCE</scope>
    <source>
        <strain evidence="1">BYM</strain>
        <tissue evidence="1">Leaf</tissue>
    </source>
</reference>
<evidence type="ECO:0000313" key="1">
    <source>
        <dbReference type="EMBL" id="KAF3457069.1"/>
    </source>
</evidence>
<dbReference type="AlphaFoldDB" id="A0A8K0MT53"/>
<gene>
    <name evidence="1" type="ORF">FNV43_RR01726</name>
</gene>